<dbReference type="InterPro" id="IPR011009">
    <property type="entry name" value="Kinase-like_dom_sf"/>
</dbReference>
<keyword evidence="6" id="KW-0547">Nucleotide-binding</keyword>
<feature type="compositionally biased region" description="Low complexity" evidence="11">
    <location>
        <begin position="997"/>
        <end position="1017"/>
    </location>
</feature>
<comment type="caution">
    <text evidence="15">The sequence shown here is derived from an EMBL/GenBank/DDBJ whole genome shotgun (WGS) entry which is preliminary data.</text>
</comment>
<dbReference type="Pfam" id="PF13516">
    <property type="entry name" value="LRR_6"/>
    <property type="match status" value="1"/>
</dbReference>
<organism evidence="15 16">
    <name type="scientific">Pythium oligandrum</name>
    <name type="common">Mycoparasitic fungus</name>
    <dbReference type="NCBI Taxonomy" id="41045"/>
    <lineage>
        <taxon>Eukaryota</taxon>
        <taxon>Sar</taxon>
        <taxon>Stramenopiles</taxon>
        <taxon>Oomycota</taxon>
        <taxon>Peronosporomycetes</taxon>
        <taxon>Pythiales</taxon>
        <taxon>Pythiaceae</taxon>
        <taxon>Pythium</taxon>
    </lineage>
</organism>
<evidence type="ECO:0000256" key="13">
    <source>
        <dbReference type="SAM" id="SignalP"/>
    </source>
</evidence>
<dbReference type="Pfam" id="PF13855">
    <property type="entry name" value="LRR_8"/>
    <property type="match status" value="1"/>
</dbReference>
<dbReference type="InterPro" id="IPR051420">
    <property type="entry name" value="Ser_Thr_Kinases_DiverseReg"/>
</dbReference>
<evidence type="ECO:0000256" key="5">
    <source>
        <dbReference type="ARBA" id="ARBA00022737"/>
    </source>
</evidence>
<evidence type="ECO:0000256" key="1">
    <source>
        <dbReference type="ARBA" id="ARBA00012513"/>
    </source>
</evidence>
<proteinExistence type="predicted"/>
<dbReference type="InterPro" id="IPR032675">
    <property type="entry name" value="LRR_dom_sf"/>
</dbReference>
<keyword evidence="12" id="KW-1133">Transmembrane helix</keyword>
<dbReference type="SUPFAM" id="SSF56112">
    <property type="entry name" value="Protein kinase-like (PK-like)"/>
    <property type="match status" value="1"/>
</dbReference>
<keyword evidence="12" id="KW-0812">Transmembrane</keyword>
<feature type="compositionally biased region" description="Polar residues" evidence="11">
    <location>
        <begin position="625"/>
        <end position="641"/>
    </location>
</feature>
<feature type="chain" id="PRO_5035433507" description="non-specific serine/threonine protein kinase" evidence="13">
    <location>
        <begin position="24"/>
        <end position="1017"/>
    </location>
</feature>
<evidence type="ECO:0000256" key="10">
    <source>
        <dbReference type="ARBA" id="ARBA00048679"/>
    </source>
</evidence>
<keyword evidence="13" id="KW-0732">Signal</keyword>
<keyword evidence="2" id="KW-0723">Serine/threonine-protein kinase</keyword>
<comment type="catalytic activity">
    <reaction evidence="10">
        <text>L-seryl-[protein] + ATP = O-phospho-L-seryl-[protein] + ADP + H(+)</text>
        <dbReference type="Rhea" id="RHEA:17989"/>
        <dbReference type="Rhea" id="RHEA-COMP:9863"/>
        <dbReference type="Rhea" id="RHEA-COMP:11604"/>
        <dbReference type="ChEBI" id="CHEBI:15378"/>
        <dbReference type="ChEBI" id="CHEBI:29999"/>
        <dbReference type="ChEBI" id="CHEBI:30616"/>
        <dbReference type="ChEBI" id="CHEBI:83421"/>
        <dbReference type="ChEBI" id="CHEBI:456216"/>
        <dbReference type="EC" id="2.7.11.1"/>
    </reaction>
</comment>
<dbReference type="Pfam" id="PF00560">
    <property type="entry name" value="LRR_1"/>
    <property type="match status" value="1"/>
</dbReference>
<dbReference type="SMART" id="SM00364">
    <property type="entry name" value="LRR_BAC"/>
    <property type="match status" value="5"/>
</dbReference>
<reference evidence="15" key="1">
    <citation type="submission" date="2019-03" db="EMBL/GenBank/DDBJ databases">
        <title>Long read genome sequence of the mycoparasitic Pythium oligandrum ATCC 38472 isolated from sugarbeet rhizosphere.</title>
        <authorList>
            <person name="Gaulin E."/>
        </authorList>
    </citation>
    <scope>NUCLEOTIDE SEQUENCE</scope>
    <source>
        <strain evidence="15">ATCC 38472_TT</strain>
    </source>
</reference>
<gene>
    <name evidence="15" type="ORF">Poli38472_010914</name>
</gene>
<evidence type="ECO:0000256" key="6">
    <source>
        <dbReference type="ARBA" id="ARBA00022741"/>
    </source>
</evidence>
<comment type="catalytic activity">
    <reaction evidence="9">
        <text>L-threonyl-[protein] + ATP = O-phospho-L-threonyl-[protein] + ADP + H(+)</text>
        <dbReference type="Rhea" id="RHEA:46608"/>
        <dbReference type="Rhea" id="RHEA-COMP:11060"/>
        <dbReference type="Rhea" id="RHEA-COMP:11605"/>
        <dbReference type="ChEBI" id="CHEBI:15378"/>
        <dbReference type="ChEBI" id="CHEBI:30013"/>
        <dbReference type="ChEBI" id="CHEBI:30616"/>
        <dbReference type="ChEBI" id="CHEBI:61977"/>
        <dbReference type="ChEBI" id="CHEBI:456216"/>
        <dbReference type="EC" id="2.7.11.1"/>
    </reaction>
</comment>
<keyword evidence="4" id="KW-0808">Transferase</keyword>
<sequence length="1017" mass="112993">MSVPMRLWTLVASLSVLSTAVQAYSMAVNTSISCPAISQDPEQKPMLMNNCEDICGTKGFCVFYPEQYQDACYGLFNSRCVRGNMCMFECFRETTTTVYFYREWEQLADWMANFVLNKEENVMLNASLIPRWGSDDLSNIPSYRLGSGLTMYDVPNYDAGPYIPPVKTIELELPDKLYSDKWNMSAISLVAVKCPEFPSEAQNYDALKTLWLENCGLTKFPWGKSTAPNIQQLFLAKNLLKELPSVPPNVRTIDLSANRFSAIPPIFKNLQSLFSLHLRHNPLGNIDAKNLPASLTGVLILKNCSMTKLPTNLDRLTKLQELSVSYNKLGDIDASKLPPGLRTLQAANCGLTTIPKFSEDSTLTAIDISGNAIPGEDISALPASMSRLVFKDADLKSIPAAIGSKFSVLTTLDLSNNPIEKIEDGELPESLDTLILSNAPLKSSDIAYHAIPMGLSTANITNCELEEIPERLLIANTEKQYLNLAYNKIKSINGTAAVRLFLQHNEIETYDSEGPTLTYMDLSFNKLTSFKILNADNLKVLFLRGNNLTAIPDSIYSLRNLQVLDLRDNPITDYVPTSQEWDFFQQMPVVLMDANQLRANCKDIVQFKEHLVCDPNGSLEPAGSSDESSGSKTNDTPSGAISNEKADSGSPISTVTIALIVIGVTLVVLIAGFIWYRRKQHPTSQPYSTDLGTKSTLSSHNPELTLWDDEELMRHRLDPQTVQIQRFLAAGTYGEVYLAHHEGQRVVIKRLKNRDSSRAEIQQFVSEIKMMATFRFPKIVRFVGVVWTKESDIAVVTEYMENGDLRAYLDKNKRRARDGWTIGKLRIALDIAEALVYLHSLDPPMIHRDLKSYNVLLDHEMSACLSDFGTTRAVDNAGTMTAEVGTALWMAPEVLSGRRYDQSADIYSLGVILSELDTHELPFRGDDRDTASSRGGAFIIGLVAAGAIRVKFLPTCPPDIANLSNRCTAVDPSERPTTLEVAYELRSLLRQEMQVASGRSSKSNRSSVGSNRGRYPK</sequence>
<feature type="signal peptide" evidence="13">
    <location>
        <begin position="1"/>
        <end position="23"/>
    </location>
</feature>
<dbReference type="InterPro" id="IPR001611">
    <property type="entry name" value="Leu-rich_rpt"/>
</dbReference>
<dbReference type="SMART" id="SM00368">
    <property type="entry name" value="LRR_RI"/>
    <property type="match status" value="4"/>
</dbReference>
<dbReference type="CDD" id="cd13999">
    <property type="entry name" value="STKc_MAP3K-like"/>
    <property type="match status" value="1"/>
</dbReference>
<evidence type="ECO:0000256" key="7">
    <source>
        <dbReference type="ARBA" id="ARBA00022777"/>
    </source>
</evidence>
<name>A0A8K1CEB1_PYTOL</name>
<evidence type="ECO:0000256" key="9">
    <source>
        <dbReference type="ARBA" id="ARBA00047899"/>
    </source>
</evidence>
<keyword evidence="16" id="KW-1185">Reference proteome</keyword>
<evidence type="ECO:0000313" key="16">
    <source>
        <dbReference type="Proteomes" id="UP000794436"/>
    </source>
</evidence>
<dbReference type="InterPro" id="IPR000719">
    <property type="entry name" value="Prot_kinase_dom"/>
</dbReference>
<dbReference type="OrthoDB" id="1055097at2759"/>
<feature type="domain" description="Protein kinase" evidence="14">
    <location>
        <begin position="722"/>
        <end position="989"/>
    </location>
</feature>
<protein>
    <recommendedName>
        <fullName evidence="1">non-specific serine/threonine protein kinase</fullName>
        <ecNumber evidence="1">2.7.11.1</ecNumber>
    </recommendedName>
</protein>
<evidence type="ECO:0000256" key="11">
    <source>
        <dbReference type="SAM" id="MobiDB-lite"/>
    </source>
</evidence>
<dbReference type="PROSITE" id="PS51450">
    <property type="entry name" value="LRR"/>
    <property type="match status" value="2"/>
</dbReference>
<dbReference type="Gene3D" id="3.80.10.10">
    <property type="entry name" value="Ribonuclease Inhibitor"/>
    <property type="match status" value="3"/>
</dbReference>
<dbReference type="GO" id="GO:0005524">
    <property type="term" value="F:ATP binding"/>
    <property type="evidence" value="ECO:0007669"/>
    <property type="project" value="UniProtKB-KW"/>
</dbReference>
<dbReference type="Gene3D" id="1.10.510.10">
    <property type="entry name" value="Transferase(Phosphotransferase) domain 1"/>
    <property type="match status" value="1"/>
</dbReference>
<keyword evidence="12" id="KW-0472">Membrane</keyword>
<feature type="region of interest" description="Disordered" evidence="11">
    <location>
        <begin position="994"/>
        <end position="1017"/>
    </location>
</feature>
<keyword evidence="5" id="KW-0677">Repeat</keyword>
<keyword evidence="3" id="KW-0433">Leucine-rich repeat</keyword>
<evidence type="ECO:0000256" key="2">
    <source>
        <dbReference type="ARBA" id="ARBA00022527"/>
    </source>
</evidence>
<dbReference type="InterPro" id="IPR008271">
    <property type="entry name" value="Ser/Thr_kinase_AS"/>
</dbReference>
<feature type="region of interest" description="Disordered" evidence="11">
    <location>
        <begin position="618"/>
        <end position="649"/>
    </location>
</feature>
<dbReference type="AlphaFoldDB" id="A0A8K1CEB1"/>
<keyword evidence="8" id="KW-0067">ATP-binding</keyword>
<dbReference type="EMBL" id="SPLM01000075">
    <property type="protein sequence ID" value="TMW61851.1"/>
    <property type="molecule type" value="Genomic_DNA"/>
</dbReference>
<dbReference type="PROSITE" id="PS50011">
    <property type="entry name" value="PROTEIN_KINASE_DOM"/>
    <property type="match status" value="1"/>
</dbReference>
<dbReference type="PANTHER" id="PTHR48005:SF13">
    <property type="entry name" value="SERINE_THREONINE-PROTEIN KINASE DDB_G0278509-RELATED"/>
    <property type="match status" value="1"/>
</dbReference>
<accession>A0A8K1CEB1</accession>
<dbReference type="SMART" id="SM00220">
    <property type="entry name" value="S_TKc"/>
    <property type="match status" value="1"/>
</dbReference>
<dbReference type="PROSITE" id="PS00108">
    <property type="entry name" value="PROTEIN_KINASE_ST"/>
    <property type="match status" value="1"/>
</dbReference>
<dbReference type="CDD" id="cd12087">
    <property type="entry name" value="TM_EGFR-like"/>
    <property type="match status" value="1"/>
</dbReference>
<feature type="transmembrane region" description="Helical" evidence="12">
    <location>
        <begin position="655"/>
        <end position="676"/>
    </location>
</feature>
<evidence type="ECO:0000256" key="3">
    <source>
        <dbReference type="ARBA" id="ARBA00022614"/>
    </source>
</evidence>
<evidence type="ECO:0000256" key="12">
    <source>
        <dbReference type="SAM" id="Phobius"/>
    </source>
</evidence>
<dbReference type="Proteomes" id="UP000794436">
    <property type="component" value="Unassembled WGS sequence"/>
</dbReference>
<dbReference type="InterPro" id="IPR003591">
    <property type="entry name" value="Leu-rich_rpt_typical-subtyp"/>
</dbReference>
<dbReference type="PROSITE" id="PS51257">
    <property type="entry name" value="PROKAR_LIPOPROTEIN"/>
    <property type="match status" value="1"/>
</dbReference>
<dbReference type="SMART" id="SM00365">
    <property type="entry name" value="LRR_SD22"/>
    <property type="match status" value="4"/>
</dbReference>
<dbReference type="SMART" id="SM00369">
    <property type="entry name" value="LRR_TYP"/>
    <property type="match status" value="5"/>
</dbReference>
<dbReference type="Pfam" id="PF00069">
    <property type="entry name" value="Pkinase"/>
    <property type="match status" value="1"/>
</dbReference>
<evidence type="ECO:0000313" key="15">
    <source>
        <dbReference type="EMBL" id="TMW61851.1"/>
    </source>
</evidence>
<dbReference type="PANTHER" id="PTHR48005">
    <property type="entry name" value="LEUCINE RICH REPEAT KINASE 2"/>
    <property type="match status" value="1"/>
</dbReference>
<dbReference type="GO" id="GO:0004674">
    <property type="term" value="F:protein serine/threonine kinase activity"/>
    <property type="evidence" value="ECO:0007669"/>
    <property type="project" value="UniProtKB-KW"/>
</dbReference>
<keyword evidence="7" id="KW-0418">Kinase</keyword>
<dbReference type="SUPFAM" id="SSF52058">
    <property type="entry name" value="L domain-like"/>
    <property type="match status" value="2"/>
</dbReference>
<evidence type="ECO:0000256" key="8">
    <source>
        <dbReference type="ARBA" id="ARBA00022840"/>
    </source>
</evidence>
<dbReference type="EC" id="2.7.11.1" evidence="1"/>
<evidence type="ECO:0000256" key="4">
    <source>
        <dbReference type="ARBA" id="ARBA00022679"/>
    </source>
</evidence>
<evidence type="ECO:0000259" key="14">
    <source>
        <dbReference type="PROSITE" id="PS50011"/>
    </source>
</evidence>